<evidence type="ECO:0000256" key="4">
    <source>
        <dbReference type="ARBA" id="ARBA00022827"/>
    </source>
</evidence>
<dbReference type="PANTHER" id="PTHR43872">
    <property type="entry name" value="MONOOXYGENASE, PUTATIVE (AFU_ORTHOLOGUE AFUA_8G02570)-RELATED"/>
    <property type="match status" value="1"/>
</dbReference>
<dbReference type="Pfam" id="PF13450">
    <property type="entry name" value="NAD_binding_8"/>
    <property type="match status" value="1"/>
</dbReference>
<keyword evidence="3" id="KW-0285">Flavoprotein</keyword>
<evidence type="ECO:0000256" key="8">
    <source>
        <dbReference type="SAM" id="MobiDB-lite"/>
    </source>
</evidence>
<evidence type="ECO:0000256" key="5">
    <source>
        <dbReference type="ARBA" id="ARBA00022857"/>
    </source>
</evidence>
<keyword evidence="5" id="KW-0521">NADP</keyword>
<dbReference type="Proteomes" id="UP000520767">
    <property type="component" value="Unassembled WGS sequence"/>
</dbReference>
<comment type="similarity">
    <text evidence="2">Belongs to the FAD-binding monooxygenase family.</text>
</comment>
<evidence type="ECO:0000256" key="1">
    <source>
        <dbReference type="ARBA" id="ARBA00001974"/>
    </source>
</evidence>
<dbReference type="InterPro" id="IPR051820">
    <property type="entry name" value="FAD-binding_MO"/>
</dbReference>
<dbReference type="InterPro" id="IPR020946">
    <property type="entry name" value="Flavin_mOase-like"/>
</dbReference>
<evidence type="ECO:0000313" key="9">
    <source>
        <dbReference type="EMBL" id="MBB4909903.1"/>
    </source>
</evidence>
<dbReference type="PANTHER" id="PTHR43872:SF1">
    <property type="entry name" value="MONOOXYGENASE, PUTATIVE (AFU_ORTHOLOGUE AFUA_8G02570)-RELATED"/>
    <property type="match status" value="1"/>
</dbReference>
<keyword evidence="6" id="KW-0560">Oxidoreductase</keyword>
<name>A0A7W7QAJ7_9PSEU</name>
<dbReference type="InterPro" id="IPR036188">
    <property type="entry name" value="FAD/NAD-bd_sf"/>
</dbReference>
<dbReference type="AlphaFoldDB" id="A0A7W7QAJ7"/>
<evidence type="ECO:0000256" key="7">
    <source>
        <dbReference type="ARBA" id="ARBA00023033"/>
    </source>
</evidence>
<reference evidence="9 10" key="1">
    <citation type="submission" date="2020-08" db="EMBL/GenBank/DDBJ databases">
        <title>Genomic Encyclopedia of Type Strains, Phase III (KMG-III): the genomes of soil and plant-associated and newly described type strains.</title>
        <authorList>
            <person name="Whitman W."/>
        </authorList>
    </citation>
    <scope>NUCLEOTIDE SEQUENCE [LARGE SCALE GENOMIC DNA]</scope>
    <source>
        <strain evidence="9 10">CECT 8960</strain>
    </source>
</reference>
<dbReference type="GO" id="GO:0050661">
    <property type="term" value="F:NADP binding"/>
    <property type="evidence" value="ECO:0007669"/>
    <property type="project" value="InterPro"/>
</dbReference>
<feature type="region of interest" description="Disordered" evidence="8">
    <location>
        <begin position="119"/>
        <end position="144"/>
    </location>
</feature>
<comment type="cofactor">
    <cofactor evidence="1">
        <name>FAD</name>
        <dbReference type="ChEBI" id="CHEBI:57692"/>
    </cofactor>
</comment>
<organism evidence="9 10">
    <name type="scientific">Actinophytocola algeriensis</name>
    <dbReference type="NCBI Taxonomy" id="1768010"/>
    <lineage>
        <taxon>Bacteria</taxon>
        <taxon>Bacillati</taxon>
        <taxon>Actinomycetota</taxon>
        <taxon>Actinomycetes</taxon>
        <taxon>Pseudonocardiales</taxon>
        <taxon>Pseudonocardiaceae</taxon>
    </lineage>
</organism>
<keyword evidence="7" id="KW-0503">Monooxygenase</keyword>
<proteinExistence type="inferred from homology"/>
<keyword evidence="10" id="KW-1185">Reference proteome</keyword>
<evidence type="ECO:0000256" key="6">
    <source>
        <dbReference type="ARBA" id="ARBA00023002"/>
    </source>
</evidence>
<dbReference type="RefSeq" id="WP_184813949.1">
    <property type="nucleotide sequence ID" value="NZ_JACHJQ010000006.1"/>
</dbReference>
<accession>A0A7W7QAJ7</accession>
<keyword evidence="4" id="KW-0274">FAD</keyword>
<evidence type="ECO:0000256" key="2">
    <source>
        <dbReference type="ARBA" id="ARBA00010139"/>
    </source>
</evidence>
<gene>
    <name evidence="9" type="ORF">FHR82_006161</name>
</gene>
<dbReference type="GO" id="GO:0050660">
    <property type="term" value="F:flavin adenine dinucleotide binding"/>
    <property type="evidence" value="ECO:0007669"/>
    <property type="project" value="InterPro"/>
</dbReference>
<feature type="compositionally biased region" description="Low complexity" evidence="8">
    <location>
        <begin position="121"/>
        <end position="144"/>
    </location>
</feature>
<evidence type="ECO:0000313" key="10">
    <source>
        <dbReference type="Proteomes" id="UP000520767"/>
    </source>
</evidence>
<dbReference type="SUPFAM" id="SSF51905">
    <property type="entry name" value="FAD/NAD(P)-binding domain"/>
    <property type="match status" value="1"/>
</dbReference>
<dbReference type="Gene3D" id="3.50.50.60">
    <property type="entry name" value="FAD/NAD(P)-binding domain"/>
    <property type="match status" value="3"/>
</dbReference>
<dbReference type="FunFam" id="3.50.50.60:FF:000228">
    <property type="entry name" value="FAD-containing monooxygenase EthA"/>
    <property type="match status" value="1"/>
</dbReference>
<protein>
    <submittedName>
        <fullName evidence="9">Cation diffusion facilitator CzcD-associated flavoprotein CzcO</fullName>
    </submittedName>
</protein>
<evidence type="ECO:0000256" key="3">
    <source>
        <dbReference type="ARBA" id="ARBA00022630"/>
    </source>
</evidence>
<dbReference type="GO" id="GO:0004499">
    <property type="term" value="F:N,N-dimethylaniline monooxygenase activity"/>
    <property type="evidence" value="ECO:0007669"/>
    <property type="project" value="InterPro"/>
</dbReference>
<dbReference type="Pfam" id="PF00743">
    <property type="entry name" value="FMO-like"/>
    <property type="match status" value="1"/>
</dbReference>
<sequence>MATEHVDVLIVGAGLSGIGAACHLRQHCPDRTFTILEARDAIGGTWDLFRYPGVRSDSDMFTLGYSFSPWKEAKAIADGDAIREYVRRTAREFDVDSRIRFHHKVIAAEWSSEDARWTVTAERSPAAESDAESETAAGTAAGTPAETAVETVTLTCSFLYVCSGYYRYDKGFTPPFEGVEDFEGQVVHPQHWPRDLDYAGKRVVVVGSGATAITLVPSMAPTAEHVTMVQRSPSYVLSLPGKDIIADKLIGKVPPKLLYPALRWKNVLMAMVSFQLSRRAPKVMKALLRKGVLAQVPTGYDVDTHFAPQYDPWDQRMCFVPDGDLFTSLRSGKASIVTGAIDRFTPGGLRMRSGEELRADIIVTATGLNVLAVGGMTLIVDGKPVDLGDTVAYKGMMLSGVPNFALTIGYTNASWTLKADLVAGYVCRLLNHMAARDYQVVTPVLADPEVDTVPLIDLKSGYVLRSLEKLPKQGPAAPWRLYQNYPRDVYLMRRGPVDDDVRFDRVRTTAHQPA</sequence>
<comment type="caution">
    <text evidence="9">The sequence shown here is derived from an EMBL/GenBank/DDBJ whole genome shotgun (WGS) entry which is preliminary data.</text>
</comment>
<dbReference type="EMBL" id="JACHJQ010000006">
    <property type="protein sequence ID" value="MBB4909903.1"/>
    <property type="molecule type" value="Genomic_DNA"/>
</dbReference>